<dbReference type="NCBIfam" id="TIGR00937">
    <property type="entry name" value="2A51"/>
    <property type="match status" value="1"/>
</dbReference>
<gene>
    <name evidence="8" type="ORF">GCM10009665_08660</name>
</gene>
<dbReference type="EMBL" id="BAAALF010000008">
    <property type="protein sequence ID" value="GAA1220810.1"/>
    <property type="molecule type" value="Genomic_DNA"/>
</dbReference>
<protein>
    <submittedName>
        <fullName evidence="8">Chromate transporter</fullName>
    </submittedName>
</protein>
<dbReference type="PIRSF" id="PIRSF004810">
    <property type="entry name" value="ChrA"/>
    <property type="match status" value="1"/>
</dbReference>
<feature type="transmembrane region" description="Helical" evidence="7">
    <location>
        <begin position="320"/>
        <end position="338"/>
    </location>
</feature>
<feature type="transmembrane region" description="Helical" evidence="7">
    <location>
        <begin position="205"/>
        <end position="227"/>
    </location>
</feature>
<evidence type="ECO:0000256" key="2">
    <source>
        <dbReference type="ARBA" id="ARBA00005262"/>
    </source>
</evidence>
<evidence type="ECO:0000256" key="3">
    <source>
        <dbReference type="ARBA" id="ARBA00022475"/>
    </source>
</evidence>
<evidence type="ECO:0000256" key="7">
    <source>
        <dbReference type="SAM" id="Phobius"/>
    </source>
</evidence>
<comment type="similarity">
    <text evidence="2">Belongs to the chromate ion transporter (CHR) (TC 2.A.51) family.</text>
</comment>
<keyword evidence="3" id="KW-1003">Cell membrane</keyword>
<evidence type="ECO:0000256" key="1">
    <source>
        <dbReference type="ARBA" id="ARBA00004651"/>
    </source>
</evidence>
<keyword evidence="5 7" id="KW-1133">Transmembrane helix</keyword>
<comment type="subcellular location">
    <subcellularLocation>
        <location evidence="1">Cell membrane</location>
        <topology evidence="1">Multi-pass membrane protein</topology>
    </subcellularLocation>
</comment>
<dbReference type="RefSeq" id="WP_344439352.1">
    <property type="nucleotide sequence ID" value="NZ_BAAALF010000008.1"/>
</dbReference>
<name>A0ABN1VU99_9ACTN</name>
<evidence type="ECO:0000256" key="5">
    <source>
        <dbReference type="ARBA" id="ARBA00022989"/>
    </source>
</evidence>
<dbReference type="Pfam" id="PF02417">
    <property type="entry name" value="Chromate_transp"/>
    <property type="match status" value="2"/>
</dbReference>
<sequence>MEGGEGPAVPRVGLGTIAREWGRIGCTGFGGPPAHIALLRRLCVERRGWIPAAEFEEGIAATNLLPGPASTQLAIFTAWRLRGLPGALVGGAAFIVPGLVLSGGLPALFLAGSPPLWVSGAAAGAGSAVAAVAVHAAGGLVPASRQRAGLGAAARGRWFGYLLAGAAAAVLLGPWMVLVLLAAGMAEVAVRARGAEPRVRRRMTWSLPPVLAAPATGGLLALAWVAFKVGALSYGGGFVIIPMMQTDAVHTYHWMTGAQFLNAVALGQITPGPVVQTVAVVGYAAAGVPGGLLAAAFAFAASFLFVVLGGPHFERLRADAGVQAFFTGAGPAVIGAIAGSAVPLALALQSLWQYGVLVLAALWLFAARKGVVGALLGAGALGIAAALVGCPVG</sequence>
<proteinExistence type="inferred from homology"/>
<dbReference type="InterPro" id="IPR003370">
    <property type="entry name" value="Chromate_transpt"/>
</dbReference>
<keyword evidence="9" id="KW-1185">Reference proteome</keyword>
<dbReference type="PANTHER" id="PTHR43663">
    <property type="entry name" value="CHROMATE TRANSPORT PROTEIN-RELATED"/>
    <property type="match status" value="1"/>
</dbReference>
<dbReference type="Proteomes" id="UP001500037">
    <property type="component" value="Unassembled WGS sequence"/>
</dbReference>
<feature type="transmembrane region" description="Helical" evidence="7">
    <location>
        <begin position="158"/>
        <end position="184"/>
    </location>
</feature>
<dbReference type="PANTHER" id="PTHR43663:SF1">
    <property type="entry name" value="CHROMATE TRANSPORTER"/>
    <property type="match status" value="1"/>
</dbReference>
<feature type="transmembrane region" description="Helical" evidence="7">
    <location>
        <begin position="116"/>
        <end position="138"/>
    </location>
</feature>
<feature type="transmembrane region" description="Helical" evidence="7">
    <location>
        <begin position="344"/>
        <end position="364"/>
    </location>
</feature>
<keyword evidence="6 7" id="KW-0472">Membrane</keyword>
<organism evidence="8 9">
    <name type="scientific">Kitasatospora nipponensis</name>
    <dbReference type="NCBI Taxonomy" id="258049"/>
    <lineage>
        <taxon>Bacteria</taxon>
        <taxon>Bacillati</taxon>
        <taxon>Actinomycetota</taxon>
        <taxon>Actinomycetes</taxon>
        <taxon>Kitasatosporales</taxon>
        <taxon>Streptomycetaceae</taxon>
        <taxon>Kitasatospora</taxon>
    </lineage>
</organism>
<dbReference type="InterPro" id="IPR014047">
    <property type="entry name" value="Chr_Tranpt_l_chain"/>
</dbReference>
<evidence type="ECO:0000256" key="6">
    <source>
        <dbReference type="ARBA" id="ARBA00023136"/>
    </source>
</evidence>
<accession>A0ABN1VU99</accession>
<comment type="caution">
    <text evidence="8">The sequence shown here is derived from an EMBL/GenBank/DDBJ whole genome shotgun (WGS) entry which is preliminary data.</text>
</comment>
<keyword evidence="4 7" id="KW-0812">Transmembrane</keyword>
<evidence type="ECO:0000313" key="9">
    <source>
        <dbReference type="Proteomes" id="UP001500037"/>
    </source>
</evidence>
<reference evidence="8 9" key="1">
    <citation type="journal article" date="2019" name="Int. J. Syst. Evol. Microbiol.">
        <title>The Global Catalogue of Microorganisms (GCM) 10K type strain sequencing project: providing services to taxonomists for standard genome sequencing and annotation.</title>
        <authorList>
            <consortium name="The Broad Institute Genomics Platform"/>
            <consortium name="The Broad Institute Genome Sequencing Center for Infectious Disease"/>
            <person name="Wu L."/>
            <person name="Ma J."/>
        </authorList>
    </citation>
    <scope>NUCLEOTIDE SEQUENCE [LARGE SCALE GENOMIC DNA]</scope>
    <source>
        <strain evidence="8 9">JCM 13004</strain>
    </source>
</reference>
<feature type="transmembrane region" description="Helical" evidence="7">
    <location>
        <begin position="280"/>
        <end position="308"/>
    </location>
</feature>
<evidence type="ECO:0000256" key="4">
    <source>
        <dbReference type="ARBA" id="ARBA00022692"/>
    </source>
</evidence>
<feature type="transmembrane region" description="Helical" evidence="7">
    <location>
        <begin position="371"/>
        <end position="389"/>
    </location>
</feature>
<feature type="transmembrane region" description="Helical" evidence="7">
    <location>
        <begin position="87"/>
        <end position="109"/>
    </location>
</feature>
<evidence type="ECO:0000313" key="8">
    <source>
        <dbReference type="EMBL" id="GAA1220810.1"/>
    </source>
</evidence>
<dbReference type="InterPro" id="IPR052518">
    <property type="entry name" value="CHR_Transporter"/>
</dbReference>